<proteinExistence type="inferred from homology"/>
<dbReference type="Proteomes" id="UP000240883">
    <property type="component" value="Unassembled WGS sequence"/>
</dbReference>
<evidence type="ECO:0000256" key="7">
    <source>
        <dbReference type="SAM" id="Phobius"/>
    </source>
</evidence>
<evidence type="ECO:0000256" key="4">
    <source>
        <dbReference type="ARBA" id="ARBA00023136"/>
    </source>
</evidence>
<evidence type="ECO:0000256" key="2">
    <source>
        <dbReference type="ARBA" id="ARBA00022692"/>
    </source>
</evidence>
<dbReference type="AlphaFoldDB" id="A0A2T2P4Q8"/>
<name>A0A2T2P4Q8_CORCC</name>
<keyword evidence="3 7" id="KW-1133">Transmembrane helix</keyword>
<evidence type="ECO:0000256" key="3">
    <source>
        <dbReference type="ARBA" id="ARBA00022989"/>
    </source>
</evidence>
<keyword evidence="2 7" id="KW-0812">Transmembrane</keyword>
<feature type="region of interest" description="Disordered" evidence="6">
    <location>
        <begin position="152"/>
        <end position="194"/>
    </location>
</feature>
<evidence type="ECO:0000313" key="8">
    <source>
        <dbReference type="EMBL" id="PSN72619.1"/>
    </source>
</evidence>
<comment type="similarity">
    <text evidence="5">Belongs to the anthrone oxygenase family.</text>
</comment>
<evidence type="ECO:0008006" key="10">
    <source>
        <dbReference type="Google" id="ProtNLM"/>
    </source>
</evidence>
<evidence type="ECO:0000256" key="6">
    <source>
        <dbReference type="SAM" id="MobiDB-lite"/>
    </source>
</evidence>
<feature type="transmembrane region" description="Helical" evidence="7">
    <location>
        <begin position="32"/>
        <end position="56"/>
    </location>
</feature>
<dbReference type="PANTHER" id="PTHR35042:SF1">
    <property type="entry name" value="DUF1772-DOMAIN-CONTAINING PROTEIN"/>
    <property type="match status" value="1"/>
</dbReference>
<protein>
    <recommendedName>
        <fullName evidence="10">DUF1772-domain-containing protein</fullName>
    </recommendedName>
</protein>
<feature type="transmembrane region" description="Helical" evidence="7">
    <location>
        <begin position="121"/>
        <end position="141"/>
    </location>
</feature>
<dbReference type="OrthoDB" id="5954308at2759"/>
<dbReference type="EMBL" id="KZ678130">
    <property type="protein sequence ID" value="PSN72619.1"/>
    <property type="molecule type" value="Genomic_DNA"/>
</dbReference>
<gene>
    <name evidence="8" type="ORF">BS50DRAFT_673342</name>
</gene>
<dbReference type="Pfam" id="PF08592">
    <property type="entry name" value="Anthrone_oxy"/>
    <property type="match status" value="1"/>
</dbReference>
<dbReference type="InterPro" id="IPR013901">
    <property type="entry name" value="Anthrone_oxy"/>
</dbReference>
<evidence type="ECO:0000313" key="9">
    <source>
        <dbReference type="Proteomes" id="UP000240883"/>
    </source>
</evidence>
<dbReference type="GO" id="GO:0016020">
    <property type="term" value="C:membrane"/>
    <property type="evidence" value="ECO:0007669"/>
    <property type="project" value="UniProtKB-SubCell"/>
</dbReference>
<evidence type="ECO:0000256" key="1">
    <source>
        <dbReference type="ARBA" id="ARBA00004141"/>
    </source>
</evidence>
<comment type="subcellular location">
    <subcellularLocation>
        <location evidence="1">Membrane</location>
        <topology evidence="1">Multi-pass membrane protein</topology>
    </subcellularLocation>
</comment>
<keyword evidence="9" id="KW-1185">Reference proteome</keyword>
<dbReference type="PANTHER" id="PTHR35042">
    <property type="entry name" value="ANTHRONE OXYGENASE ENCC"/>
    <property type="match status" value="1"/>
</dbReference>
<feature type="compositionally biased region" description="Basic and acidic residues" evidence="6">
    <location>
        <begin position="152"/>
        <end position="183"/>
    </location>
</feature>
<sequence length="235" mass="25330">MSTCVQNVPLVRHEFQPFNLRRRKMSHQTVQAISISTALVAAGGIATLSLFNVPMLKSQLASRSLPMTRWLFSRGSHIFPQAAVISSAGFTYLAYESLQPGGNSLADVISSAIAGGKMSCYAAAAAVLTISIAPFTTLVMIPTNFALIQKNEERGGARSENSAKARGDAPPKRTAEESVDGKNDITQIHDLSGPQEKTLLDTDAEEDEMVVKLLDKFGKLNMTRVVLMGVESMND</sequence>
<keyword evidence="4 7" id="KW-0472">Membrane</keyword>
<evidence type="ECO:0000256" key="5">
    <source>
        <dbReference type="ARBA" id="ARBA00034313"/>
    </source>
</evidence>
<accession>A0A2T2P4Q8</accession>
<organism evidence="8 9">
    <name type="scientific">Corynespora cassiicola Philippines</name>
    <dbReference type="NCBI Taxonomy" id="1448308"/>
    <lineage>
        <taxon>Eukaryota</taxon>
        <taxon>Fungi</taxon>
        <taxon>Dikarya</taxon>
        <taxon>Ascomycota</taxon>
        <taxon>Pezizomycotina</taxon>
        <taxon>Dothideomycetes</taxon>
        <taxon>Pleosporomycetidae</taxon>
        <taxon>Pleosporales</taxon>
        <taxon>Corynesporascaceae</taxon>
        <taxon>Corynespora</taxon>
    </lineage>
</organism>
<reference evidence="8 9" key="1">
    <citation type="journal article" date="2018" name="Front. Microbiol.">
        <title>Genome-Wide Analysis of Corynespora cassiicola Leaf Fall Disease Putative Effectors.</title>
        <authorList>
            <person name="Lopez D."/>
            <person name="Ribeiro S."/>
            <person name="Label P."/>
            <person name="Fumanal B."/>
            <person name="Venisse J.S."/>
            <person name="Kohler A."/>
            <person name="de Oliveira R.R."/>
            <person name="Labutti K."/>
            <person name="Lipzen A."/>
            <person name="Lail K."/>
            <person name="Bauer D."/>
            <person name="Ohm R.A."/>
            <person name="Barry K.W."/>
            <person name="Spatafora J."/>
            <person name="Grigoriev I.V."/>
            <person name="Martin F.M."/>
            <person name="Pujade-Renaud V."/>
        </authorList>
    </citation>
    <scope>NUCLEOTIDE SEQUENCE [LARGE SCALE GENOMIC DNA]</scope>
    <source>
        <strain evidence="8 9">Philippines</strain>
    </source>
</reference>